<dbReference type="InterPro" id="IPR006480">
    <property type="entry name" value="Phage_holin_4_1"/>
</dbReference>
<dbReference type="AlphaFoldDB" id="A0AA45WQS6"/>
<dbReference type="GO" id="GO:0016020">
    <property type="term" value="C:membrane"/>
    <property type="evidence" value="ECO:0007669"/>
    <property type="project" value="UniProtKB-SubCell"/>
</dbReference>
<dbReference type="NCBIfam" id="TIGR01593">
    <property type="entry name" value="holin_tox_secr"/>
    <property type="match status" value="1"/>
</dbReference>
<evidence type="ECO:0000313" key="7">
    <source>
        <dbReference type="EMBL" id="SMP27442.1"/>
    </source>
</evidence>
<reference evidence="7" key="1">
    <citation type="submission" date="2017-05" db="EMBL/GenBank/DDBJ databases">
        <authorList>
            <person name="Varghese N."/>
            <person name="Submissions S."/>
        </authorList>
    </citation>
    <scope>NUCLEOTIDE SEQUENCE</scope>
    <source>
        <strain evidence="7">DSM 45262</strain>
    </source>
</reference>
<name>A0AA45WQS6_9BACL</name>
<comment type="similarity">
    <text evidence="5">Belongs to the bacteriophage holin family. Cp-1 holin subfamily.</text>
</comment>
<keyword evidence="4 6" id="KW-0472">Membrane</keyword>
<protein>
    <submittedName>
        <fullName evidence="7">Toxin secretion/phage lysis holin</fullName>
    </submittedName>
</protein>
<evidence type="ECO:0000256" key="6">
    <source>
        <dbReference type="SAM" id="Phobius"/>
    </source>
</evidence>
<comment type="caution">
    <text evidence="7">The sequence shown here is derived from an EMBL/GenBank/DDBJ whole genome shotgun (WGS) entry which is preliminary data.</text>
</comment>
<feature type="transmembrane region" description="Helical" evidence="6">
    <location>
        <begin position="12"/>
        <end position="31"/>
    </location>
</feature>
<keyword evidence="3 6" id="KW-1133">Transmembrane helix</keyword>
<sequence>MKEMIKQLAQESVTIKATVAMTGAVASYIFGGWSTGLIVLGILVCIDFVTGLLAGFYEKKLSSQIGSKGILRKFGMIWVIAMCHLLDVLLGTEDLLRDGAVFFYAANECLSITENAGRMGLQLPGPIEKAIQVLHEKTDKKQ</sequence>
<keyword evidence="8" id="KW-1185">Reference proteome</keyword>
<dbReference type="Pfam" id="PF05105">
    <property type="entry name" value="Phage_holin_4_1"/>
    <property type="match status" value="1"/>
</dbReference>
<dbReference type="EMBL" id="FXTU01000005">
    <property type="protein sequence ID" value="SMP27442.1"/>
    <property type="molecule type" value="Genomic_DNA"/>
</dbReference>
<accession>A0AA45WQS6</accession>
<evidence type="ECO:0000313" key="8">
    <source>
        <dbReference type="Proteomes" id="UP001157946"/>
    </source>
</evidence>
<proteinExistence type="inferred from homology"/>
<dbReference type="Proteomes" id="UP001157946">
    <property type="component" value="Unassembled WGS sequence"/>
</dbReference>
<evidence type="ECO:0000256" key="4">
    <source>
        <dbReference type="ARBA" id="ARBA00023136"/>
    </source>
</evidence>
<evidence type="ECO:0000256" key="5">
    <source>
        <dbReference type="ARBA" id="ARBA00023600"/>
    </source>
</evidence>
<evidence type="ECO:0000256" key="3">
    <source>
        <dbReference type="ARBA" id="ARBA00022989"/>
    </source>
</evidence>
<evidence type="ECO:0000256" key="2">
    <source>
        <dbReference type="ARBA" id="ARBA00022692"/>
    </source>
</evidence>
<feature type="transmembrane region" description="Helical" evidence="6">
    <location>
        <begin position="37"/>
        <end position="57"/>
    </location>
</feature>
<evidence type="ECO:0000256" key="1">
    <source>
        <dbReference type="ARBA" id="ARBA00004141"/>
    </source>
</evidence>
<gene>
    <name evidence="7" type="ORF">SAMN06265361_105265</name>
</gene>
<comment type="subcellular location">
    <subcellularLocation>
        <location evidence="1">Membrane</location>
        <topology evidence="1">Multi-pass membrane protein</topology>
    </subcellularLocation>
</comment>
<keyword evidence="2 6" id="KW-0812">Transmembrane</keyword>
<organism evidence="7 8">
    <name type="scientific">Laceyella tengchongensis</name>
    <dbReference type="NCBI Taxonomy" id="574699"/>
    <lineage>
        <taxon>Bacteria</taxon>
        <taxon>Bacillati</taxon>
        <taxon>Bacillota</taxon>
        <taxon>Bacilli</taxon>
        <taxon>Bacillales</taxon>
        <taxon>Thermoactinomycetaceae</taxon>
        <taxon>Laceyella</taxon>
    </lineage>
</organism>
<feature type="transmembrane region" description="Helical" evidence="6">
    <location>
        <begin position="69"/>
        <end position="90"/>
    </location>
</feature>